<proteinExistence type="predicted"/>
<comment type="caution">
    <text evidence="1">The sequence shown here is derived from an EMBL/GenBank/DDBJ whole genome shotgun (WGS) entry which is preliminary data.</text>
</comment>
<feature type="non-terminal residue" evidence="1">
    <location>
        <position position="82"/>
    </location>
</feature>
<reference evidence="2" key="2">
    <citation type="submission" date="2019-06" db="EMBL/GenBank/DDBJ databases">
        <title>Co-occurence of chitin degradation, pigmentation and bioactivity in marine Pseudoalteromonas.</title>
        <authorList>
            <person name="Sonnenschein E.C."/>
            <person name="Bech P.K."/>
        </authorList>
    </citation>
    <scope>NUCLEOTIDE SEQUENCE [LARGE SCALE GENOMIC DNA]</scope>
    <source>
        <strain evidence="2">S1607</strain>
    </source>
</reference>
<sequence>TGNAIFNSNVGIGTTNPTEKLAVNGNIRAKKLIVTQNGWPDYVFSKNYKLKPLNEVDQFIKTNNHLPDMPSAKDVEEKGLDI</sequence>
<evidence type="ECO:0000313" key="2">
    <source>
        <dbReference type="Proteomes" id="UP000305423"/>
    </source>
</evidence>
<name>A0AAQ2ES70_PSEO7</name>
<evidence type="ECO:0000313" key="1">
    <source>
        <dbReference type="EMBL" id="TMN70733.1"/>
    </source>
</evidence>
<dbReference type="EMBL" id="PNEL01000192">
    <property type="protein sequence ID" value="TMN70733.1"/>
    <property type="molecule type" value="Genomic_DNA"/>
</dbReference>
<dbReference type="Proteomes" id="UP000305423">
    <property type="component" value="Unassembled WGS sequence"/>
</dbReference>
<feature type="non-terminal residue" evidence="1">
    <location>
        <position position="1"/>
    </location>
</feature>
<protein>
    <submittedName>
        <fullName evidence="1">Uncharacterized protein</fullName>
    </submittedName>
</protein>
<reference evidence="1 2" key="1">
    <citation type="submission" date="2017-12" db="EMBL/GenBank/DDBJ databases">
        <authorList>
            <person name="Paulsen S."/>
            <person name="Gram L.K."/>
        </authorList>
    </citation>
    <scope>NUCLEOTIDE SEQUENCE [LARGE SCALE GENOMIC DNA]</scope>
    <source>
        <strain evidence="1 2">S1607</strain>
    </source>
</reference>
<accession>A0AAQ2ES70</accession>
<dbReference type="AlphaFoldDB" id="A0AAQ2ES70"/>
<gene>
    <name evidence="1" type="ORF">CWB74_23720</name>
</gene>
<dbReference type="RefSeq" id="WP_212747981.1">
    <property type="nucleotide sequence ID" value="NZ_PNEL01000192.1"/>
</dbReference>
<organism evidence="1 2">
    <name type="scientific">Pseudoalteromonas piscicida</name>
    <dbReference type="NCBI Taxonomy" id="43662"/>
    <lineage>
        <taxon>Bacteria</taxon>
        <taxon>Pseudomonadati</taxon>
        <taxon>Pseudomonadota</taxon>
        <taxon>Gammaproteobacteria</taxon>
        <taxon>Alteromonadales</taxon>
        <taxon>Pseudoalteromonadaceae</taxon>
        <taxon>Pseudoalteromonas</taxon>
    </lineage>
</organism>